<organism evidence="1 2">
    <name type="scientific">Puccinia striiformis f. sp. tritici</name>
    <dbReference type="NCBI Taxonomy" id="168172"/>
    <lineage>
        <taxon>Eukaryota</taxon>
        <taxon>Fungi</taxon>
        <taxon>Dikarya</taxon>
        <taxon>Basidiomycota</taxon>
        <taxon>Pucciniomycotina</taxon>
        <taxon>Pucciniomycetes</taxon>
        <taxon>Pucciniales</taxon>
        <taxon>Pucciniaceae</taxon>
        <taxon>Puccinia</taxon>
    </lineage>
</organism>
<dbReference type="Proteomes" id="UP001060170">
    <property type="component" value="Chromosome 18"/>
</dbReference>
<name>A0ACC0DNH4_9BASI</name>
<accession>A0ACC0DNH4</accession>
<evidence type="ECO:0000313" key="2">
    <source>
        <dbReference type="Proteomes" id="UP001060170"/>
    </source>
</evidence>
<keyword evidence="2" id="KW-1185">Reference proteome</keyword>
<evidence type="ECO:0000313" key="1">
    <source>
        <dbReference type="EMBL" id="KAI7935551.1"/>
    </source>
</evidence>
<proteinExistence type="predicted"/>
<gene>
    <name evidence="1" type="ORF">MJO28_016422</name>
</gene>
<comment type="caution">
    <text evidence="1">The sequence shown here is derived from an EMBL/GenBank/DDBJ whole genome shotgun (WGS) entry which is preliminary data.</text>
</comment>
<sequence length="644" mass="72309">MLLNWGQPPNSEIIISFLTNSETRNQTIEQLENWLKGNDEREAIELLGDLSLDLPSILLTCIGSERSEKQSNENSTLQSAEYCLNSLVKYGNAKEIFMGLTGTIFQLLNDQTIEHYEEDSLENSLPSVGMINWAFLNVIISPLSTVTSKILSKTRNPNGFFDPFCQCLLGLLNECVVVCGQEQQCDQSVEIYHQIIAICRASTSIHTLLEDKTMILMTTSASLIFANSHNPFPLAKVYLTHREPKLKSSFLRLIKIEGSSKNGFERLIFDTHDLFDIGLVTKTQEILQPILIDLDLDIKKESFIQLCNMSEGILGDDDGSMIKIIQQVGYGRTTVKRLIRETQQGALVIQAFERFMKIDQGHEEGEGRFVDEQSIEALLSSTFLEPSLFMILSSSSSNNHPKKTGLSAKGLSKKIIELASIESKGCDRLLIFRSFRCLIHASFNNSLDRLKSLSSLIEVDYSDNCNIKSALLNLIREILGEPSLLLAPDPISDPTIAQERQEEIDQIVQVIQHLVSIVIQSVPFDLSLLNSNLQSHSHPNPQENEELIRFLVDLLNLVYLLFKIDLHNLTGIKKGTLNKQIKDFLISPIYEWINKTTRYDDSNTGSNRKSISTQNGGPSLDVDSLICCSIKISLDLCIEVFNQT</sequence>
<reference evidence="1 2" key="3">
    <citation type="journal article" date="2022" name="Microbiol. Spectr.">
        <title>Folding features and dynamics of 3D genome architecture in plant fungal pathogens.</title>
        <authorList>
            <person name="Xia C."/>
        </authorList>
    </citation>
    <scope>NUCLEOTIDE SEQUENCE [LARGE SCALE GENOMIC DNA]</scope>
    <source>
        <strain evidence="1 2">93-210</strain>
    </source>
</reference>
<reference evidence="2" key="1">
    <citation type="journal article" date="2018" name="BMC Genomics">
        <title>Genomic insights into host adaptation between the wheat stripe rust pathogen (Puccinia striiformis f. sp. tritici) and the barley stripe rust pathogen (Puccinia striiformis f. sp. hordei).</title>
        <authorList>
            <person name="Xia C."/>
            <person name="Wang M."/>
            <person name="Yin C."/>
            <person name="Cornejo O.E."/>
            <person name="Hulbert S.H."/>
            <person name="Chen X."/>
        </authorList>
    </citation>
    <scope>NUCLEOTIDE SEQUENCE [LARGE SCALE GENOMIC DNA]</scope>
    <source>
        <strain evidence="2">93-210</strain>
    </source>
</reference>
<dbReference type="EMBL" id="CM045882">
    <property type="protein sequence ID" value="KAI7935551.1"/>
    <property type="molecule type" value="Genomic_DNA"/>
</dbReference>
<protein>
    <submittedName>
        <fullName evidence="1">Uncharacterized protein</fullName>
    </submittedName>
</protein>
<reference evidence="2" key="2">
    <citation type="journal article" date="2018" name="Mol. Plant Microbe Interact.">
        <title>Genome sequence resources for the wheat stripe rust pathogen (Puccinia striiformis f. sp. tritici) and the barley stripe rust pathogen (Puccinia striiformis f. sp. hordei).</title>
        <authorList>
            <person name="Xia C."/>
            <person name="Wang M."/>
            <person name="Yin C."/>
            <person name="Cornejo O.E."/>
            <person name="Hulbert S.H."/>
            <person name="Chen X."/>
        </authorList>
    </citation>
    <scope>NUCLEOTIDE SEQUENCE [LARGE SCALE GENOMIC DNA]</scope>
    <source>
        <strain evidence="2">93-210</strain>
    </source>
</reference>